<gene>
    <name evidence="1" type="ORF">WA026_017653</name>
</gene>
<evidence type="ECO:0000313" key="1">
    <source>
        <dbReference type="EMBL" id="KAK9877263.1"/>
    </source>
</evidence>
<proteinExistence type="predicted"/>
<protein>
    <submittedName>
        <fullName evidence="1">Uncharacterized protein</fullName>
    </submittedName>
</protein>
<name>A0AAW1U9G2_9CUCU</name>
<dbReference type="EMBL" id="JARQZJ010000041">
    <property type="protein sequence ID" value="KAK9877263.1"/>
    <property type="molecule type" value="Genomic_DNA"/>
</dbReference>
<dbReference type="AlphaFoldDB" id="A0AAW1U9G2"/>
<dbReference type="Proteomes" id="UP001431783">
    <property type="component" value="Unassembled WGS sequence"/>
</dbReference>
<keyword evidence="2" id="KW-1185">Reference proteome</keyword>
<comment type="caution">
    <text evidence="1">The sequence shown here is derived from an EMBL/GenBank/DDBJ whole genome shotgun (WGS) entry which is preliminary data.</text>
</comment>
<accession>A0AAW1U9G2</accession>
<reference evidence="1 2" key="1">
    <citation type="submission" date="2023-03" db="EMBL/GenBank/DDBJ databases">
        <title>Genome insight into feeding habits of ladybird beetles.</title>
        <authorList>
            <person name="Li H.-S."/>
            <person name="Huang Y.-H."/>
            <person name="Pang H."/>
        </authorList>
    </citation>
    <scope>NUCLEOTIDE SEQUENCE [LARGE SCALE GENOMIC DNA]</scope>
    <source>
        <strain evidence="1">SYSU_2023b</strain>
        <tissue evidence="1">Whole body</tissue>
    </source>
</reference>
<evidence type="ECO:0000313" key="2">
    <source>
        <dbReference type="Proteomes" id="UP001431783"/>
    </source>
</evidence>
<organism evidence="1 2">
    <name type="scientific">Henosepilachna vigintioctopunctata</name>
    <dbReference type="NCBI Taxonomy" id="420089"/>
    <lineage>
        <taxon>Eukaryota</taxon>
        <taxon>Metazoa</taxon>
        <taxon>Ecdysozoa</taxon>
        <taxon>Arthropoda</taxon>
        <taxon>Hexapoda</taxon>
        <taxon>Insecta</taxon>
        <taxon>Pterygota</taxon>
        <taxon>Neoptera</taxon>
        <taxon>Endopterygota</taxon>
        <taxon>Coleoptera</taxon>
        <taxon>Polyphaga</taxon>
        <taxon>Cucujiformia</taxon>
        <taxon>Coccinelloidea</taxon>
        <taxon>Coccinellidae</taxon>
        <taxon>Epilachninae</taxon>
        <taxon>Epilachnini</taxon>
        <taxon>Henosepilachna</taxon>
    </lineage>
</organism>
<sequence>MNFTEFLTRPTLENRQSWDIQEKLMNLTAKIVDMREKLDRVNSRYSCLTGELSNQYEYVVKLTRIGEKLDEQENALKRQVIEAAKKMISRLCAPLDENKHNIIEDYRNRDRSSLYENCFIKQRQSG</sequence>